<keyword evidence="1" id="KW-0614">Plasmid</keyword>
<name>W5T326_9SPIR</name>
<dbReference type="AlphaFoldDB" id="W5T326"/>
<proteinExistence type="predicted"/>
<reference evidence="1" key="1">
    <citation type="submission" date="2013-04" db="EMBL/GenBank/DDBJ databases">
        <title>Comparative Genomics of Relapsing Fever Spirochetes.</title>
        <authorList>
            <person name="Schwan T.G."/>
            <person name="Raffel S.J."/>
            <person name="Porcella S.F."/>
            <person name="Martens C.A."/>
            <person name="Bruno D.P."/>
            <person name="Ricklefs S.M."/>
            <person name="Barbian K.B."/>
        </authorList>
    </citation>
    <scope>NUCLEOTIDE SEQUENCE</scope>
    <source>
        <strain evidence="1">Co53</strain>
        <plasmid evidence="1">unnamed</plasmid>
    </source>
</reference>
<accession>W5T326</accession>
<dbReference type="EMBL" id="CP005767">
    <property type="protein sequence ID" value="AHH11721.1"/>
    <property type="molecule type" value="Genomic_DNA"/>
</dbReference>
<evidence type="ECO:0000313" key="1">
    <source>
        <dbReference type="EMBL" id="AHH11721.1"/>
    </source>
</evidence>
<gene>
    <name evidence="1" type="ORF">BCO_0900131</name>
</gene>
<protein>
    <submittedName>
        <fullName evidence="1">Uncharacterized protein</fullName>
    </submittedName>
</protein>
<sequence>SLFNSNDIANCIRNLDKHKLTSIHTYKINYIAKHIFNFRITTKQILLIYSLIIKSKATLNNISYNHTHNIILERKPCILNLYDKIQYIKSFYLLKLNKNNLNHYKNNSNQTLATIATLVENFFSEHRSNKNLRTLKSYINLHLKKLGINYKYTNRIQHQLFSNIFLH</sequence>
<geneLocation type="plasmid" evidence="1">
    <name>unnamed</name>
</geneLocation>
<feature type="non-terminal residue" evidence="1">
    <location>
        <position position="1"/>
    </location>
</feature>
<dbReference type="HOGENOM" id="CLU_1589819_0_0_12"/>
<organism evidence="1">
    <name type="scientific">Borrelia coriaceae ATCC 43381</name>
    <dbReference type="NCBI Taxonomy" id="1408429"/>
    <lineage>
        <taxon>Bacteria</taxon>
        <taxon>Pseudomonadati</taxon>
        <taxon>Spirochaetota</taxon>
        <taxon>Spirochaetia</taxon>
        <taxon>Spirochaetales</taxon>
        <taxon>Borreliaceae</taxon>
        <taxon>Borrelia</taxon>
    </lineage>
</organism>